<dbReference type="EMBL" id="JACSQG010000001">
    <property type="protein sequence ID" value="MBD7975628.1"/>
    <property type="molecule type" value="Genomic_DNA"/>
</dbReference>
<feature type="coiled-coil region" evidence="1">
    <location>
        <begin position="154"/>
        <end position="181"/>
    </location>
</feature>
<evidence type="ECO:0000256" key="1">
    <source>
        <dbReference type="SAM" id="Coils"/>
    </source>
</evidence>
<protein>
    <submittedName>
        <fullName evidence="3">DUF4124 domain-containing protein</fullName>
    </submittedName>
</protein>
<proteinExistence type="predicted"/>
<dbReference type="RefSeq" id="WP_251834425.1">
    <property type="nucleotide sequence ID" value="NZ_JACSQG010000001.1"/>
</dbReference>
<gene>
    <name evidence="3" type="ORF">H9642_00320</name>
</gene>
<evidence type="ECO:0000313" key="3">
    <source>
        <dbReference type="EMBL" id="MBD7975628.1"/>
    </source>
</evidence>
<organism evidence="3 4">
    <name type="scientific">Serpens gallinarum</name>
    <dbReference type="NCBI Taxonomy" id="2763075"/>
    <lineage>
        <taxon>Bacteria</taxon>
        <taxon>Pseudomonadati</taxon>
        <taxon>Pseudomonadota</taxon>
        <taxon>Gammaproteobacteria</taxon>
        <taxon>Pseudomonadales</taxon>
        <taxon>Pseudomonadaceae</taxon>
        <taxon>Pseudomonas</taxon>
    </lineage>
</organism>
<sequence>MARQGRFRKVLMVMSLLAWPAAASELYRYTNDQGVLVLDRHGVPAQFIGKGYEVLNSQGRVIRVVPPALSAEQYQRLQDEKAQAEADTKLLRLYAGVADVDRARQRKLAELDGLIRIAQGNQQAARNQQNALQAQAAGQERAGRPVPETLLTQIAELEREHQRLHKDIERYQRAQRDAEKTFADDRARIAALLGEG</sequence>
<reference evidence="3 4" key="1">
    <citation type="submission" date="2020-08" db="EMBL/GenBank/DDBJ databases">
        <title>A Genomic Blueprint of the Chicken Gut Microbiome.</title>
        <authorList>
            <person name="Gilroy R."/>
            <person name="Ravi A."/>
            <person name="Getino M."/>
            <person name="Pursley I."/>
            <person name="Horton D.L."/>
            <person name="Alikhan N.-F."/>
            <person name="Baker D."/>
            <person name="Gharbi K."/>
            <person name="Hall N."/>
            <person name="Watson M."/>
            <person name="Adriaenssens E.M."/>
            <person name="Foster-Nyarko E."/>
            <person name="Jarju S."/>
            <person name="Secka A."/>
            <person name="Antonio M."/>
            <person name="Oren A."/>
            <person name="Chaudhuri R."/>
            <person name="La Ragione R.M."/>
            <person name="Hildebrand F."/>
            <person name="Pallen M.J."/>
        </authorList>
    </citation>
    <scope>NUCLEOTIDE SEQUENCE [LARGE SCALE GENOMIC DNA]</scope>
    <source>
        <strain evidence="3 4">Sa2CUA2</strain>
    </source>
</reference>
<feature type="signal peptide" evidence="2">
    <location>
        <begin position="1"/>
        <end position="23"/>
    </location>
</feature>
<keyword evidence="2" id="KW-0732">Signal</keyword>
<evidence type="ECO:0000256" key="2">
    <source>
        <dbReference type="SAM" id="SignalP"/>
    </source>
</evidence>
<keyword evidence="4" id="KW-1185">Reference proteome</keyword>
<comment type="caution">
    <text evidence="3">The sequence shown here is derived from an EMBL/GenBank/DDBJ whole genome shotgun (WGS) entry which is preliminary data.</text>
</comment>
<evidence type="ECO:0000313" key="4">
    <source>
        <dbReference type="Proteomes" id="UP000611945"/>
    </source>
</evidence>
<feature type="chain" id="PRO_5045485263" evidence="2">
    <location>
        <begin position="24"/>
        <end position="196"/>
    </location>
</feature>
<dbReference type="Proteomes" id="UP000611945">
    <property type="component" value="Unassembled WGS sequence"/>
</dbReference>
<name>A0ABR8TJE6_9PSED</name>
<keyword evidence="1" id="KW-0175">Coiled coil</keyword>
<accession>A0ABR8TJE6</accession>